<evidence type="ECO:0000256" key="1">
    <source>
        <dbReference type="SAM" id="Phobius"/>
    </source>
</evidence>
<evidence type="ECO:0000313" key="2">
    <source>
        <dbReference type="EMBL" id="CAB4848966.1"/>
    </source>
</evidence>
<feature type="transmembrane region" description="Helical" evidence="1">
    <location>
        <begin position="51"/>
        <end position="71"/>
    </location>
</feature>
<accession>A0A6J7BT89</accession>
<dbReference type="AlphaFoldDB" id="A0A6J7BT89"/>
<reference evidence="2" key="1">
    <citation type="submission" date="2020-05" db="EMBL/GenBank/DDBJ databases">
        <authorList>
            <person name="Chiriac C."/>
            <person name="Salcher M."/>
            <person name="Ghai R."/>
            <person name="Kavagutti S V."/>
        </authorList>
    </citation>
    <scope>NUCLEOTIDE SEQUENCE</scope>
</reference>
<feature type="transmembrane region" description="Helical" evidence="1">
    <location>
        <begin position="183"/>
        <end position="205"/>
    </location>
</feature>
<keyword evidence="1" id="KW-0812">Transmembrane</keyword>
<keyword evidence="1" id="KW-0472">Membrane</keyword>
<dbReference type="InterPro" id="IPR025333">
    <property type="entry name" value="DUF4239"/>
</dbReference>
<proteinExistence type="predicted"/>
<dbReference type="Pfam" id="PF14023">
    <property type="entry name" value="Bestrophin-like"/>
    <property type="match status" value="1"/>
</dbReference>
<gene>
    <name evidence="2" type="ORF">UFOPK3268_00689</name>
</gene>
<feature type="transmembrane region" description="Helical" evidence="1">
    <location>
        <begin position="217"/>
        <end position="235"/>
    </location>
</feature>
<sequence length="259" mass="28064">MTILEWLSGVAWPLVFLTFLVLCILTVEVFSAVSRRFDPKDRTNDNIGRAALGFLSSAFIFVGAFTIITAWTENATLHAAAEHEVVVAETLLREIRLITPADSTVRLALWDYSEAVLRGETGTGGELAPSTEAEDAFVIVENAAIEVLEQPGIGTYRAEEVLDSLNDLKLAREERVGELSNKIALPLVLLLLVMAALNLAGIGLFPSGTSRGLKRTFGFVLAIAIAAMLTSVVLLESVQFIQPRLTLPVESLVSDLRGR</sequence>
<protein>
    <submittedName>
        <fullName evidence="2">Unannotated protein</fullName>
    </submittedName>
</protein>
<keyword evidence="1" id="KW-1133">Transmembrane helix</keyword>
<dbReference type="EMBL" id="CAFBIZ010000070">
    <property type="protein sequence ID" value="CAB4848966.1"/>
    <property type="molecule type" value="Genomic_DNA"/>
</dbReference>
<name>A0A6J7BT89_9ZZZZ</name>
<feature type="transmembrane region" description="Helical" evidence="1">
    <location>
        <begin position="6"/>
        <end position="30"/>
    </location>
</feature>
<organism evidence="2">
    <name type="scientific">freshwater metagenome</name>
    <dbReference type="NCBI Taxonomy" id="449393"/>
    <lineage>
        <taxon>unclassified sequences</taxon>
        <taxon>metagenomes</taxon>
        <taxon>ecological metagenomes</taxon>
    </lineage>
</organism>